<dbReference type="InterPro" id="IPR050259">
    <property type="entry name" value="SDR"/>
</dbReference>
<dbReference type="SUPFAM" id="SSF51735">
    <property type="entry name" value="NAD(P)-binding Rossmann-fold domains"/>
    <property type="match status" value="1"/>
</dbReference>
<keyword evidence="10" id="KW-0753">Steroid metabolism</keyword>
<dbReference type="PRINTS" id="PR00080">
    <property type="entry name" value="SDRFAMILY"/>
</dbReference>
<evidence type="ECO:0000259" key="15">
    <source>
        <dbReference type="SMART" id="SM00822"/>
    </source>
</evidence>
<evidence type="ECO:0000313" key="17">
    <source>
        <dbReference type="Proteomes" id="UP000482209"/>
    </source>
</evidence>
<dbReference type="NCBIfam" id="NF004200">
    <property type="entry name" value="PRK05653.1-5"/>
    <property type="match status" value="1"/>
</dbReference>
<evidence type="ECO:0000256" key="3">
    <source>
        <dbReference type="ARBA" id="ARBA00006484"/>
    </source>
</evidence>
<evidence type="ECO:0000313" key="16">
    <source>
        <dbReference type="EMBL" id="MSS62926.1"/>
    </source>
</evidence>
<dbReference type="PROSITE" id="PS00061">
    <property type="entry name" value="ADH_SHORT"/>
    <property type="match status" value="1"/>
</dbReference>
<feature type="binding site" evidence="13">
    <location>
        <position position="187"/>
    </location>
    <ligand>
        <name>NADP(+)</name>
        <dbReference type="ChEBI" id="CHEBI:58349"/>
    </ligand>
</feature>
<dbReference type="NCBIfam" id="NF004199">
    <property type="entry name" value="PRK05653.1-4"/>
    <property type="match status" value="1"/>
</dbReference>
<accession>A0A6L5XVR8</accession>
<comment type="caution">
    <text evidence="16">The sequence shown here is derived from an EMBL/GenBank/DDBJ whole genome shotgun (WGS) entry which is preliminary data.</text>
</comment>
<gene>
    <name evidence="16" type="primary">fabG</name>
    <name evidence="16" type="ORF">FYJ58_03415</name>
</gene>
<sequence length="245" mass="26384">MLQGKVALVTGASRGIGRAIALSFAREGAKVIINYNGNQEKALGVKKEIEQHGGNAEIYACNVSDETSVKEMFDFIQKEYGTIDILVNNAGITKDGLILKMSEEEFQSVMDINLKGTFFCAKYASKQMMKQRSGRIINMSSVVGVVGNAGQVNYSASKAGIIGFTKSLAKELGSRQVTVNAIAPGYIDTDMTKQLPEAIKERILETIPMKRIGKPEDIAEACVFLASKKADYITGQVLGINGGMA</sequence>
<dbReference type="PANTHER" id="PTHR42879:SF2">
    <property type="entry name" value="3-OXOACYL-[ACYL-CARRIER-PROTEIN] REDUCTASE FABG"/>
    <property type="match status" value="1"/>
</dbReference>
<keyword evidence="5 14" id="KW-0276">Fatty acid metabolism</keyword>
<dbReference type="GO" id="GO:0004316">
    <property type="term" value="F:3-oxoacyl-[acyl-carrier-protein] reductase (NADPH) activity"/>
    <property type="evidence" value="ECO:0007669"/>
    <property type="project" value="UniProtKB-UniRule"/>
</dbReference>
<comment type="catalytic activity">
    <reaction evidence="11 14">
        <text>a (3R)-hydroxyacyl-[ACP] + NADP(+) = a 3-oxoacyl-[ACP] + NADPH + H(+)</text>
        <dbReference type="Rhea" id="RHEA:17397"/>
        <dbReference type="Rhea" id="RHEA-COMP:9916"/>
        <dbReference type="Rhea" id="RHEA-COMP:9945"/>
        <dbReference type="ChEBI" id="CHEBI:15378"/>
        <dbReference type="ChEBI" id="CHEBI:57783"/>
        <dbReference type="ChEBI" id="CHEBI:58349"/>
        <dbReference type="ChEBI" id="CHEBI:78776"/>
        <dbReference type="ChEBI" id="CHEBI:78827"/>
        <dbReference type="EC" id="1.1.1.100"/>
    </reaction>
</comment>
<comment type="similarity">
    <text evidence="3 14">Belongs to the short-chain dehydrogenases/reductases (SDR) family.</text>
</comment>
<feature type="binding site" evidence="13">
    <location>
        <begin position="62"/>
        <end position="63"/>
    </location>
    <ligand>
        <name>NADP(+)</name>
        <dbReference type="ChEBI" id="CHEBI:58349"/>
    </ligand>
</feature>
<dbReference type="PANTHER" id="PTHR42879">
    <property type="entry name" value="3-OXOACYL-(ACYL-CARRIER-PROTEIN) REDUCTASE"/>
    <property type="match status" value="1"/>
</dbReference>
<name>A0A6L5XVR8_9FIRM</name>
<dbReference type="UniPathway" id="UPA00094"/>
<evidence type="ECO:0000256" key="13">
    <source>
        <dbReference type="PIRSR" id="PIRSR611284-2"/>
    </source>
</evidence>
<protein>
    <recommendedName>
        <fullName evidence="14">3-oxoacyl-[acyl-carrier-protein] reductase</fullName>
        <ecNumber evidence="14">1.1.1.100</ecNumber>
    </recommendedName>
</protein>
<dbReference type="Gene3D" id="3.40.50.720">
    <property type="entry name" value="NAD(P)-binding Rossmann-like Domain"/>
    <property type="match status" value="1"/>
</dbReference>
<feature type="binding site" evidence="13">
    <location>
        <begin position="11"/>
        <end position="14"/>
    </location>
    <ligand>
        <name>NADP(+)</name>
        <dbReference type="ChEBI" id="CHEBI:58349"/>
    </ligand>
</feature>
<proteinExistence type="inferred from homology"/>
<dbReference type="RefSeq" id="WP_154517239.1">
    <property type="nucleotide sequence ID" value="NZ_VUMT01000003.1"/>
</dbReference>
<evidence type="ECO:0000256" key="1">
    <source>
        <dbReference type="ARBA" id="ARBA00002607"/>
    </source>
</evidence>
<evidence type="ECO:0000256" key="6">
    <source>
        <dbReference type="ARBA" id="ARBA00022857"/>
    </source>
</evidence>
<dbReference type="CDD" id="cd05333">
    <property type="entry name" value="BKR_SDR_c"/>
    <property type="match status" value="1"/>
</dbReference>
<dbReference type="AlphaFoldDB" id="A0A6L5XVR8"/>
<comment type="subunit">
    <text evidence="14">Homotetramer.</text>
</comment>
<evidence type="ECO:0000256" key="4">
    <source>
        <dbReference type="ARBA" id="ARBA00022516"/>
    </source>
</evidence>
<dbReference type="InterPro" id="IPR011284">
    <property type="entry name" value="3oxo_ACP_reduc"/>
</dbReference>
<dbReference type="InterPro" id="IPR057326">
    <property type="entry name" value="KR_dom"/>
</dbReference>
<evidence type="ECO:0000256" key="7">
    <source>
        <dbReference type="ARBA" id="ARBA00023002"/>
    </source>
</evidence>
<keyword evidence="4 14" id="KW-0444">Lipid biosynthesis</keyword>
<dbReference type="GO" id="GO:0051287">
    <property type="term" value="F:NAD binding"/>
    <property type="evidence" value="ECO:0007669"/>
    <property type="project" value="UniProtKB-UniRule"/>
</dbReference>
<dbReference type="InterPro" id="IPR002347">
    <property type="entry name" value="SDR_fam"/>
</dbReference>
<feature type="active site" description="Proton acceptor" evidence="12">
    <location>
        <position position="154"/>
    </location>
</feature>
<dbReference type="SMART" id="SM00822">
    <property type="entry name" value="PKS_KR"/>
    <property type="match status" value="1"/>
</dbReference>
<evidence type="ECO:0000256" key="11">
    <source>
        <dbReference type="ARBA" id="ARBA00048508"/>
    </source>
</evidence>
<dbReference type="Proteomes" id="UP000482209">
    <property type="component" value="Unassembled WGS sequence"/>
</dbReference>
<dbReference type="NCBIfam" id="NF047420">
    <property type="entry name" value="EF_P_mod_YmfI"/>
    <property type="match status" value="1"/>
</dbReference>
<evidence type="ECO:0000256" key="9">
    <source>
        <dbReference type="ARBA" id="ARBA00023160"/>
    </source>
</evidence>
<evidence type="ECO:0000256" key="14">
    <source>
        <dbReference type="RuleBase" id="RU366074"/>
    </source>
</evidence>
<keyword evidence="6 13" id="KW-0521">NADP</keyword>
<keyword evidence="7 14" id="KW-0560">Oxidoreductase</keyword>
<dbReference type="InterPro" id="IPR020904">
    <property type="entry name" value="Sc_DH/Rdtase_CS"/>
</dbReference>
<dbReference type="NCBIfam" id="NF004198">
    <property type="entry name" value="PRK05653.1-3"/>
    <property type="match status" value="1"/>
</dbReference>
<dbReference type="NCBIfam" id="NF009466">
    <property type="entry name" value="PRK12826.1-2"/>
    <property type="match status" value="1"/>
</dbReference>
<dbReference type="NCBIfam" id="NF005559">
    <property type="entry name" value="PRK07231.1"/>
    <property type="match status" value="1"/>
</dbReference>
<keyword evidence="8 14" id="KW-0443">Lipid metabolism</keyword>
<keyword evidence="9 14" id="KW-0275">Fatty acid biosynthesis</keyword>
<reference evidence="16 17" key="1">
    <citation type="submission" date="2019-08" db="EMBL/GenBank/DDBJ databases">
        <title>In-depth cultivation of the pig gut microbiome towards novel bacterial diversity and tailored functional studies.</title>
        <authorList>
            <person name="Wylensek D."/>
            <person name="Hitch T.C.A."/>
            <person name="Clavel T."/>
        </authorList>
    </citation>
    <scope>NUCLEOTIDE SEQUENCE [LARGE SCALE GENOMIC DNA]</scope>
    <source>
        <strain evidence="16 17">WCA-693-APC-MOT-I</strain>
    </source>
</reference>
<dbReference type="PRINTS" id="PR00081">
    <property type="entry name" value="GDHRDH"/>
</dbReference>
<dbReference type="InterPro" id="IPR036291">
    <property type="entry name" value="NAD(P)-bd_dom_sf"/>
</dbReference>
<evidence type="ECO:0000256" key="12">
    <source>
        <dbReference type="PIRSR" id="PIRSR611284-1"/>
    </source>
</evidence>
<evidence type="ECO:0000256" key="2">
    <source>
        <dbReference type="ARBA" id="ARBA00005194"/>
    </source>
</evidence>
<dbReference type="GO" id="GO:0008202">
    <property type="term" value="P:steroid metabolic process"/>
    <property type="evidence" value="ECO:0007669"/>
    <property type="project" value="UniProtKB-KW"/>
</dbReference>
<feature type="binding site" evidence="13">
    <location>
        <begin position="154"/>
        <end position="158"/>
    </location>
    <ligand>
        <name>NADP(+)</name>
        <dbReference type="ChEBI" id="CHEBI:58349"/>
    </ligand>
</feature>
<feature type="domain" description="Ketoreductase" evidence="15">
    <location>
        <begin position="5"/>
        <end position="190"/>
    </location>
</feature>
<feature type="binding site" evidence="13">
    <location>
        <position position="89"/>
    </location>
    <ligand>
        <name>NADP(+)</name>
        <dbReference type="ChEBI" id="CHEBI:58349"/>
    </ligand>
</feature>
<comment type="pathway">
    <text evidence="2 14">Lipid metabolism; fatty acid biosynthesis.</text>
</comment>
<keyword evidence="17" id="KW-1185">Reference proteome</keyword>
<dbReference type="EMBL" id="VUMT01000003">
    <property type="protein sequence ID" value="MSS62926.1"/>
    <property type="molecule type" value="Genomic_DNA"/>
</dbReference>
<organism evidence="16 17">
    <name type="scientific">Velocimicrobium porci</name>
    <dbReference type="NCBI Taxonomy" id="2606634"/>
    <lineage>
        <taxon>Bacteria</taxon>
        <taxon>Bacillati</taxon>
        <taxon>Bacillota</taxon>
        <taxon>Clostridia</taxon>
        <taxon>Lachnospirales</taxon>
        <taxon>Lachnospiraceae</taxon>
        <taxon>Velocimicrobium</taxon>
    </lineage>
</organism>
<dbReference type="NCBIfam" id="TIGR01830">
    <property type="entry name" value="3oxo_ACP_reduc"/>
    <property type="match status" value="1"/>
</dbReference>
<dbReference type="FunFam" id="3.40.50.720:FF:000037">
    <property type="entry name" value="3-oxoacyl-[acyl-carrier-protein] reductase FabG"/>
    <property type="match status" value="1"/>
</dbReference>
<dbReference type="GO" id="GO:0006633">
    <property type="term" value="P:fatty acid biosynthetic process"/>
    <property type="evidence" value="ECO:0007669"/>
    <property type="project" value="UniProtKB-UniPathway"/>
</dbReference>
<comment type="function">
    <text evidence="1 14">Catalyzes the NADPH-dependent reduction of beta-ketoacyl-ACP substrates to beta-hydroxyacyl-ACP products, the first reductive step in the elongation cycle of fatty acid biosynthesis.</text>
</comment>
<evidence type="ECO:0000256" key="5">
    <source>
        <dbReference type="ARBA" id="ARBA00022832"/>
    </source>
</evidence>
<dbReference type="EC" id="1.1.1.100" evidence="14"/>
<dbReference type="NCBIfam" id="NF009464">
    <property type="entry name" value="PRK12824.1"/>
    <property type="match status" value="1"/>
</dbReference>
<evidence type="ECO:0000256" key="10">
    <source>
        <dbReference type="ARBA" id="ARBA00023221"/>
    </source>
</evidence>
<evidence type="ECO:0000256" key="8">
    <source>
        <dbReference type="ARBA" id="ARBA00023098"/>
    </source>
</evidence>
<dbReference type="Pfam" id="PF13561">
    <property type="entry name" value="adh_short_C2"/>
    <property type="match status" value="1"/>
</dbReference>